<evidence type="ECO:0008006" key="4">
    <source>
        <dbReference type="Google" id="ProtNLM"/>
    </source>
</evidence>
<keyword evidence="1" id="KW-1133">Transmembrane helix</keyword>
<evidence type="ECO:0000313" key="3">
    <source>
        <dbReference type="Proteomes" id="UP000236173"/>
    </source>
</evidence>
<accession>A0A2H5XE59</accession>
<sequence>MKPEKRLRFLVGVLVILTGVFAFLAVNSPEGNTLFAFWEAKKRAWENQRRFQQALASDPTIGTTFKQLGINLSPPSNSSLPMLVVVFGGCEGCGARNLEEWAEVFSKWETVRKEIAGILVIRDKAEKVNEVVSKNGWKVKVIADEDGSISKALNAFFSPRAYGFIEGKLVWVQKEAGMGVVRTLEEFVKVVKGEEEASRLINAWSAEMRGKVWEKETSSQVKGSDKR</sequence>
<gene>
    <name evidence="2" type="ORF">HRbin17_01998</name>
</gene>
<keyword evidence="1" id="KW-0472">Membrane</keyword>
<reference evidence="3" key="1">
    <citation type="submission" date="2017-09" db="EMBL/GenBank/DDBJ databases">
        <title>Metaegenomics of thermophilic ammonia-oxidizing enrichment culture.</title>
        <authorList>
            <person name="Kato S."/>
            <person name="Suzuki K."/>
        </authorList>
    </citation>
    <scope>NUCLEOTIDE SEQUENCE [LARGE SCALE GENOMIC DNA]</scope>
</reference>
<keyword evidence="1" id="KW-0812">Transmembrane</keyword>
<dbReference type="InterPro" id="IPR036249">
    <property type="entry name" value="Thioredoxin-like_sf"/>
</dbReference>
<organism evidence="2 3">
    <name type="scientific">Candidatus Fervidibacter japonicus</name>
    <dbReference type="NCBI Taxonomy" id="2035412"/>
    <lineage>
        <taxon>Bacteria</taxon>
        <taxon>Candidatus Fervidibacterota</taxon>
        <taxon>Candidatus Fervidibacter</taxon>
    </lineage>
</organism>
<dbReference type="EMBL" id="BEHT01000028">
    <property type="protein sequence ID" value="GBC99473.1"/>
    <property type="molecule type" value="Genomic_DNA"/>
</dbReference>
<dbReference type="Proteomes" id="UP000236173">
    <property type="component" value="Unassembled WGS sequence"/>
</dbReference>
<dbReference type="AlphaFoldDB" id="A0A2H5XE59"/>
<feature type="transmembrane region" description="Helical" evidence="1">
    <location>
        <begin position="7"/>
        <end position="26"/>
    </location>
</feature>
<dbReference type="Gene3D" id="3.40.30.10">
    <property type="entry name" value="Glutaredoxin"/>
    <property type="match status" value="1"/>
</dbReference>
<evidence type="ECO:0000256" key="1">
    <source>
        <dbReference type="SAM" id="Phobius"/>
    </source>
</evidence>
<proteinExistence type="predicted"/>
<evidence type="ECO:0000313" key="2">
    <source>
        <dbReference type="EMBL" id="GBC99473.1"/>
    </source>
</evidence>
<protein>
    <recommendedName>
        <fullName evidence="4">Thioredoxin domain-containing protein</fullName>
    </recommendedName>
</protein>
<dbReference type="SUPFAM" id="SSF52833">
    <property type="entry name" value="Thioredoxin-like"/>
    <property type="match status" value="1"/>
</dbReference>
<name>A0A2H5XE59_9BACT</name>
<comment type="caution">
    <text evidence="2">The sequence shown here is derived from an EMBL/GenBank/DDBJ whole genome shotgun (WGS) entry which is preliminary data.</text>
</comment>